<keyword evidence="2" id="KW-0238">DNA-binding</keyword>
<dbReference type="InterPro" id="IPR019888">
    <property type="entry name" value="Tscrpt_reg_AsnC-like"/>
</dbReference>
<dbReference type="Gene3D" id="3.30.70.920">
    <property type="match status" value="1"/>
</dbReference>
<dbReference type="SMART" id="SM00344">
    <property type="entry name" value="HTH_ASNC"/>
    <property type="match status" value="1"/>
</dbReference>
<dbReference type="PANTHER" id="PTHR30154">
    <property type="entry name" value="LEUCINE-RESPONSIVE REGULATORY PROTEIN"/>
    <property type="match status" value="1"/>
</dbReference>
<evidence type="ECO:0000313" key="5">
    <source>
        <dbReference type="EMBL" id="UOF91213.1"/>
    </source>
</evidence>
<dbReference type="PROSITE" id="PS50956">
    <property type="entry name" value="HTH_ASNC_2"/>
    <property type="match status" value="1"/>
</dbReference>
<dbReference type="InterPro" id="IPR036390">
    <property type="entry name" value="WH_DNA-bd_sf"/>
</dbReference>
<sequence>MSMHIENIDDLDLKIISHLQEDGRKSFKEIADDVGVTERTVRLRVSQLKENGIIQIVGVVSPIKLGLQVVAIVQIAIDEAELLNSIELLKEMPEVRFITWTTGEYQLLIQVVNHSLHSLLNFLKEKIKTIPNIRKTNVMLEMEVFKNEFRFVRNNQILGKENENGG</sequence>
<dbReference type="SUPFAM" id="SSF46785">
    <property type="entry name" value="Winged helix' DNA-binding domain"/>
    <property type="match status" value="1"/>
</dbReference>
<protein>
    <submittedName>
        <fullName evidence="5">Lrp/AsnC family transcriptional regulator</fullName>
    </submittedName>
</protein>
<dbReference type="CDD" id="cd00090">
    <property type="entry name" value="HTH_ARSR"/>
    <property type="match status" value="1"/>
</dbReference>
<keyword evidence="6" id="KW-1185">Reference proteome</keyword>
<proteinExistence type="predicted"/>
<dbReference type="SUPFAM" id="SSF54909">
    <property type="entry name" value="Dimeric alpha+beta barrel"/>
    <property type="match status" value="1"/>
</dbReference>
<keyword evidence="3" id="KW-0804">Transcription</keyword>
<dbReference type="InterPro" id="IPR036388">
    <property type="entry name" value="WH-like_DNA-bd_sf"/>
</dbReference>
<evidence type="ECO:0000256" key="1">
    <source>
        <dbReference type="ARBA" id="ARBA00023015"/>
    </source>
</evidence>
<dbReference type="InterPro" id="IPR019885">
    <property type="entry name" value="Tscrpt_reg_HTH_AsnC-type_CS"/>
</dbReference>
<dbReference type="InterPro" id="IPR011991">
    <property type="entry name" value="ArsR-like_HTH"/>
</dbReference>
<dbReference type="InterPro" id="IPR000485">
    <property type="entry name" value="AsnC-type_HTH_dom"/>
</dbReference>
<organism evidence="5 6">
    <name type="scientific">Fodinisporobacter ferrooxydans</name>
    <dbReference type="NCBI Taxonomy" id="2901836"/>
    <lineage>
        <taxon>Bacteria</taxon>
        <taxon>Bacillati</taxon>
        <taxon>Bacillota</taxon>
        <taxon>Bacilli</taxon>
        <taxon>Bacillales</taxon>
        <taxon>Alicyclobacillaceae</taxon>
        <taxon>Fodinisporobacter</taxon>
    </lineage>
</organism>
<keyword evidence="1" id="KW-0805">Transcription regulation</keyword>
<dbReference type="RefSeq" id="WP_347437903.1">
    <property type="nucleotide sequence ID" value="NZ_CP089291.1"/>
</dbReference>
<name>A0ABY4CL20_9BACL</name>
<evidence type="ECO:0000313" key="6">
    <source>
        <dbReference type="Proteomes" id="UP000830167"/>
    </source>
</evidence>
<dbReference type="PRINTS" id="PR00033">
    <property type="entry name" value="HTHASNC"/>
</dbReference>
<dbReference type="Pfam" id="PF13404">
    <property type="entry name" value="HTH_AsnC-type"/>
    <property type="match status" value="1"/>
</dbReference>
<accession>A0ABY4CL20</accession>
<evidence type="ECO:0000259" key="4">
    <source>
        <dbReference type="PROSITE" id="PS50956"/>
    </source>
</evidence>
<dbReference type="InterPro" id="IPR011008">
    <property type="entry name" value="Dimeric_a/b-barrel"/>
</dbReference>
<dbReference type="Proteomes" id="UP000830167">
    <property type="component" value="Chromosome"/>
</dbReference>
<dbReference type="Pfam" id="PF01037">
    <property type="entry name" value="AsnC_trans_reg"/>
    <property type="match status" value="1"/>
</dbReference>
<reference evidence="5" key="1">
    <citation type="submission" date="2021-12" db="EMBL/GenBank/DDBJ databases">
        <title>Alicyclobacillaceae gen. nov., sp. nov., isolated from chalcocite enrichment system.</title>
        <authorList>
            <person name="Jiang Z."/>
        </authorList>
    </citation>
    <scope>NUCLEOTIDE SEQUENCE</scope>
    <source>
        <strain evidence="5">MYW30-H2</strain>
    </source>
</reference>
<dbReference type="PROSITE" id="PS00519">
    <property type="entry name" value="HTH_ASNC_1"/>
    <property type="match status" value="1"/>
</dbReference>
<gene>
    <name evidence="5" type="ORF">LSG31_02850</name>
</gene>
<evidence type="ECO:0000256" key="3">
    <source>
        <dbReference type="ARBA" id="ARBA00023163"/>
    </source>
</evidence>
<feature type="domain" description="HTH asnC-type" evidence="4">
    <location>
        <begin position="8"/>
        <end position="68"/>
    </location>
</feature>
<evidence type="ECO:0000256" key="2">
    <source>
        <dbReference type="ARBA" id="ARBA00023125"/>
    </source>
</evidence>
<dbReference type="InterPro" id="IPR019887">
    <property type="entry name" value="Tscrpt_reg_AsnC/Lrp_C"/>
</dbReference>
<dbReference type="Gene3D" id="1.10.10.10">
    <property type="entry name" value="Winged helix-like DNA-binding domain superfamily/Winged helix DNA-binding domain"/>
    <property type="match status" value="1"/>
</dbReference>
<dbReference type="PANTHER" id="PTHR30154:SF34">
    <property type="entry name" value="TRANSCRIPTIONAL REGULATOR AZLB"/>
    <property type="match status" value="1"/>
</dbReference>
<dbReference type="EMBL" id="CP089291">
    <property type="protein sequence ID" value="UOF91213.1"/>
    <property type="molecule type" value="Genomic_DNA"/>
</dbReference>